<sequence length="153" mass="17358">MMFEFPSEYRPAFDDIGDLAADMVQIELDRCTPGGEAGTRRPDNADHLIRAGKVVVVVHIMPGTVMDDVFRYTPVQFEVTAERYDVSVKVMQFLEDELTRKYGDGGIVERPGGVRSNVRSFGIEETQQQLVFLNPDHRMFQATFQLATKKRTP</sequence>
<gene>
    <name evidence="1" type="ORF">GAL1_14</name>
</gene>
<protein>
    <submittedName>
        <fullName evidence="1">Uncharacterized protein</fullName>
    </submittedName>
</protein>
<proteinExistence type="predicted"/>
<dbReference type="RefSeq" id="YP_009324406.1">
    <property type="nucleotide sequence ID" value="NC_031936.1"/>
</dbReference>
<dbReference type="EMBL" id="KR053194">
    <property type="protein sequence ID" value="AKJ72029.1"/>
    <property type="molecule type" value="Genomic_DNA"/>
</dbReference>
<evidence type="ECO:0000313" key="2">
    <source>
        <dbReference type="Proteomes" id="UP000201404"/>
    </source>
</evidence>
<accession>A0A159B6B7</accession>
<dbReference type="Proteomes" id="UP000201404">
    <property type="component" value="Genome"/>
</dbReference>
<dbReference type="GeneID" id="30309329"/>
<dbReference type="KEGG" id="vg:30309329"/>
<reference evidence="1 2" key="1">
    <citation type="submission" date="2015-04" db="EMBL/GenBank/DDBJ databases">
        <title>Locating and activating molecular 'time bombs': can Mycolata prophages be selectively induced en masse to biologically control activated sludge foaming?</title>
        <authorList>
            <person name="Dyson Z.A."/>
            <person name="Brown T.L."/>
            <person name="Farrar B."/>
            <person name="Doyle S."/>
            <person name="Tucci J."/>
            <person name="Seviour R.J."/>
            <person name="Petrovski S."/>
        </authorList>
    </citation>
    <scope>NUCLEOTIDE SEQUENCE [LARGE SCALE GENOMIC DNA]</scope>
</reference>
<organism evidence="1 2">
    <name type="scientific">Gordonia phage GAL1</name>
    <dbReference type="NCBI Taxonomy" id="1647469"/>
    <lineage>
        <taxon>Viruses</taxon>
        <taxon>Duplodnaviria</taxon>
        <taxon>Heunggongvirae</taxon>
        <taxon>Uroviricota</taxon>
        <taxon>Caudoviricetes</taxon>
        <taxon>Galunavirus</taxon>
        <taxon>Galunavirus GAL1</taxon>
    </lineage>
</organism>
<evidence type="ECO:0000313" key="1">
    <source>
        <dbReference type="EMBL" id="AKJ72029.1"/>
    </source>
</evidence>
<dbReference type="InterPro" id="IPR057003">
    <property type="entry name" value="Phage_tail_terminator_2"/>
</dbReference>
<keyword evidence="2" id="KW-1185">Reference proteome</keyword>
<dbReference type="Pfam" id="PF23841">
    <property type="entry name" value="Phage_tail_terminator_2"/>
    <property type="match status" value="1"/>
</dbReference>
<name>A0A159B6B7_9CAUD</name>